<feature type="binding site" evidence="6">
    <location>
        <begin position="163"/>
        <end position="164"/>
    </location>
    <ligand>
        <name>substrate</name>
    </ligand>
</feature>
<feature type="active site" evidence="7">
    <location>
        <position position="163"/>
    </location>
</feature>
<protein>
    <recommendedName>
        <fullName evidence="4">Probable L-asparaginase</fullName>
    </recommendedName>
    <alternativeName>
        <fullName evidence="3">L-asparagine amidohydrolase</fullName>
    </alternativeName>
</protein>
<evidence type="ECO:0000256" key="2">
    <source>
        <dbReference type="ARBA" id="ARBA00022801"/>
    </source>
</evidence>
<dbReference type="InterPro" id="IPR006034">
    <property type="entry name" value="Asparaginase/glutaminase-like"/>
</dbReference>
<dbReference type="Pfam" id="PF00710">
    <property type="entry name" value="Asparaginase"/>
    <property type="match status" value="1"/>
</dbReference>
<keyword evidence="13" id="KW-1185">Reference proteome</keyword>
<name>A0A377PT11_9HELI</name>
<dbReference type="AlphaFoldDB" id="A0A377PT11"/>
<dbReference type="InterPro" id="IPR004550">
    <property type="entry name" value="AsnASE_II"/>
</dbReference>
<organism evidence="12 13">
    <name type="scientific">Helicobacter muridarum</name>
    <dbReference type="NCBI Taxonomy" id="216"/>
    <lineage>
        <taxon>Bacteria</taxon>
        <taxon>Pseudomonadati</taxon>
        <taxon>Campylobacterota</taxon>
        <taxon>Epsilonproteobacteria</taxon>
        <taxon>Campylobacterales</taxon>
        <taxon>Helicobacteraceae</taxon>
        <taxon>Helicobacter</taxon>
    </lineage>
</organism>
<dbReference type="Gene3D" id="3.40.50.40">
    <property type="match status" value="1"/>
</dbReference>
<dbReference type="PANTHER" id="PTHR11707:SF28">
    <property type="entry name" value="60 KDA LYSOPHOSPHOLIPASE"/>
    <property type="match status" value="1"/>
</dbReference>
<dbReference type="SMART" id="SM00870">
    <property type="entry name" value="Asparaginase"/>
    <property type="match status" value="1"/>
</dbReference>
<gene>
    <name evidence="12" type="primary">ansB</name>
    <name evidence="12" type="ORF">NCTC12714_00535</name>
</gene>
<dbReference type="PANTHER" id="PTHR11707">
    <property type="entry name" value="L-ASPARAGINASE"/>
    <property type="match status" value="1"/>
</dbReference>
<sequence>MRLYSLIVFFLCAILFIGCENKNEEGSKNITQVEQVKDSKDMDKDSNKETEEAKIESQTEEEVTMQALQKPKSNIVILATGGTIAGATSSNINTTGYTAGVVGVEALIEAVPDIKDIANVKGEQVANIDSSNMNDEVWLTLAKRVNNLLNDPDIHGIVITHGTDTLEETAIFLHLTTKSDKPVVIVGAMRPSSAISADGAKNLYNAVSLAADSRAKGKGVLVVMNDRIQSARYVSKTHTLNVDAFSSPNSGDMGYIIDGRVFFYTTPDKPHTTNSEFDISLLNELPRVDILYSYANDGSSIAAQALFTSGTRGIVVAGSGAGSIHKNHKDTLKQLMQEGLIVVMSSRVNNGIVLASKEDSKLGFIGSNDLNPQKARVLLMLALTKNDNLADITRIFETY</sequence>
<dbReference type="CDD" id="cd08964">
    <property type="entry name" value="L-asparaginase_II"/>
    <property type="match status" value="1"/>
</dbReference>
<feature type="active site" description="O-isoaspartyl threonine intermediate" evidence="5">
    <location>
        <position position="83"/>
    </location>
</feature>
<comment type="similarity">
    <text evidence="1 8">Belongs to the asparaginase 1 family.</text>
</comment>
<dbReference type="GO" id="GO:0004067">
    <property type="term" value="F:asparaginase activity"/>
    <property type="evidence" value="ECO:0007669"/>
    <property type="project" value="UniProtKB-UniRule"/>
</dbReference>
<evidence type="ECO:0000259" key="11">
    <source>
        <dbReference type="Pfam" id="PF17763"/>
    </source>
</evidence>
<dbReference type="NCBIfam" id="TIGR00520">
    <property type="entry name" value="asnASE_II"/>
    <property type="match status" value="1"/>
</dbReference>
<evidence type="ECO:0000256" key="7">
    <source>
        <dbReference type="PROSITE-ProRule" id="PRU10100"/>
    </source>
</evidence>
<evidence type="ECO:0000313" key="12">
    <source>
        <dbReference type="EMBL" id="STQ85747.1"/>
    </source>
</evidence>
<evidence type="ECO:0000256" key="9">
    <source>
        <dbReference type="SAM" id="MobiDB-lite"/>
    </source>
</evidence>
<dbReference type="PIRSF" id="PIRSF001220">
    <property type="entry name" value="L-ASNase_gatD"/>
    <property type="match status" value="1"/>
</dbReference>
<feature type="domain" description="Asparaginase/glutaminase C-terminal" evidence="11">
    <location>
        <begin position="287"/>
        <end position="396"/>
    </location>
</feature>
<dbReference type="PROSITE" id="PS00917">
    <property type="entry name" value="ASN_GLN_ASE_2"/>
    <property type="match status" value="1"/>
</dbReference>
<dbReference type="GO" id="GO:0006528">
    <property type="term" value="P:asparagine metabolic process"/>
    <property type="evidence" value="ECO:0007669"/>
    <property type="project" value="InterPro"/>
</dbReference>
<dbReference type="InterPro" id="IPR040919">
    <property type="entry name" value="Asparaginase_C"/>
</dbReference>
<keyword evidence="2 12" id="KW-0378">Hydrolase</keyword>
<evidence type="ECO:0000313" key="13">
    <source>
        <dbReference type="Proteomes" id="UP000255139"/>
    </source>
</evidence>
<evidence type="ECO:0000256" key="5">
    <source>
        <dbReference type="PIRSR" id="PIRSR001220-1"/>
    </source>
</evidence>
<dbReference type="Pfam" id="PF17763">
    <property type="entry name" value="Asparaginase_C"/>
    <property type="match status" value="1"/>
</dbReference>
<feature type="region of interest" description="Disordered" evidence="9">
    <location>
        <begin position="34"/>
        <end position="57"/>
    </location>
</feature>
<dbReference type="PIRSF" id="PIRSF500176">
    <property type="entry name" value="L_ASNase"/>
    <property type="match status" value="1"/>
</dbReference>
<dbReference type="InterPro" id="IPR027473">
    <property type="entry name" value="L-asparaginase_C"/>
</dbReference>
<accession>A0A377PT11</accession>
<reference evidence="12 13" key="1">
    <citation type="submission" date="2018-06" db="EMBL/GenBank/DDBJ databases">
        <authorList>
            <consortium name="Pathogen Informatics"/>
            <person name="Doyle S."/>
        </authorList>
    </citation>
    <scope>NUCLEOTIDE SEQUENCE [LARGE SCALE GENOMIC DNA]</scope>
    <source>
        <strain evidence="12 13">NCTC12714</strain>
    </source>
</reference>
<dbReference type="Proteomes" id="UP000255139">
    <property type="component" value="Unassembled WGS sequence"/>
</dbReference>
<proteinExistence type="inferred from homology"/>
<feature type="compositionally biased region" description="Basic and acidic residues" evidence="9">
    <location>
        <begin position="35"/>
        <end position="57"/>
    </location>
</feature>
<feature type="binding site" evidence="6">
    <location>
        <position position="130"/>
    </location>
    <ligand>
        <name>substrate</name>
    </ligand>
</feature>
<evidence type="ECO:0000259" key="10">
    <source>
        <dbReference type="Pfam" id="PF00710"/>
    </source>
</evidence>
<dbReference type="PROSITE" id="PS51732">
    <property type="entry name" value="ASN_GLN_ASE_3"/>
    <property type="match status" value="1"/>
</dbReference>
<feature type="domain" description="L-asparaginase N-terminal" evidence="10">
    <location>
        <begin position="74"/>
        <end position="267"/>
    </location>
</feature>
<dbReference type="FunFam" id="3.40.50.1170:FF:000001">
    <property type="entry name" value="L-asparaginase 2"/>
    <property type="match status" value="1"/>
</dbReference>
<dbReference type="InterPro" id="IPR036152">
    <property type="entry name" value="Asp/glu_Ase-like_sf"/>
</dbReference>
<dbReference type="InterPro" id="IPR037152">
    <property type="entry name" value="L-asparaginase_N_sf"/>
</dbReference>
<dbReference type="InterPro" id="IPR027474">
    <property type="entry name" value="L-asparaginase_N"/>
</dbReference>
<dbReference type="Gene3D" id="3.40.50.1170">
    <property type="entry name" value="L-asparaginase, N-terminal domain"/>
    <property type="match status" value="1"/>
</dbReference>
<evidence type="ECO:0000256" key="1">
    <source>
        <dbReference type="ARBA" id="ARBA00010518"/>
    </source>
</evidence>
<dbReference type="PRINTS" id="PR00139">
    <property type="entry name" value="ASNGLNASE"/>
</dbReference>
<evidence type="ECO:0000256" key="4">
    <source>
        <dbReference type="ARBA" id="ARBA00073593"/>
    </source>
</evidence>
<dbReference type="InterPro" id="IPR027475">
    <property type="entry name" value="Asparaginase/glutaminase_AS2"/>
</dbReference>
<evidence type="ECO:0000256" key="3">
    <source>
        <dbReference type="ARBA" id="ARBA00030414"/>
    </source>
</evidence>
<dbReference type="SUPFAM" id="SSF53774">
    <property type="entry name" value="Glutaminase/Asparaginase"/>
    <property type="match status" value="1"/>
</dbReference>
<evidence type="ECO:0000256" key="6">
    <source>
        <dbReference type="PIRSR" id="PIRSR001220-2"/>
    </source>
</evidence>
<dbReference type="EMBL" id="UGJE01000002">
    <property type="protein sequence ID" value="STQ85747.1"/>
    <property type="molecule type" value="Genomic_DNA"/>
</dbReference>
<evidence type="ECO:0000256" key="8">
    <source>
        <dbReference type="RuleBase" id="RU004456"/>
    </source>
</evidence>
<dbReference type="PROSITE" id="PS51257">
    <property type="entry name" value="PROKAR_LIPOPROTEIN"/>
    <property type="match status" value="1"/>
</dbReference>